<dbReference type="SUPFAM" id="SSF51126">
    <property type="entry name" value="Pectin lyase-like"/>
    <property type="match status" value="1"/>
</dbReference>
<keyword evidence="6" id="KW-0677">Repeat</keyword>
<evidence type="ECO:0000256" key="14">
    <source>
        <dbReference type="PROSITE-ProRule" id="PRU10052"/>
    </source>
</evidence>
<evidence type="ECO:0000313" key="18">
    <source>
        <dbReference type="Proteomes" id="UP000799302"/>
    </source>
</evidence>
<keyword evidence="18" id="KW-1185">Reference proteome</keyword>
<dbReference type="OrthoDB" id="1546079at2759"/>
<evidence type="ECO:0000256" key="13">
    <source>
        <dbReference type="ARBA" id="ARBA00037707"/>
    </source>
</evidence>
<evidence type="ECO:0000256" key="16">
    <source>
        <dbReference type="SAM" id="SignalP"/>
    </source>
</evidence>
<dbReference type="FunFam" id="2.160.20.10:FF:000002">
    <property type="entry name" value="Endopolygalacturonase D"/>
    <property type="match status" value="1"/>
</dbReference>
<comment type="catalytic activity">
    <reaction evidence="12">
        <text>(1,4-alpha-D-galacturonosyl)n+m + H2O = (1,4-alpha-D-galacturonosyl)n + (1,4-alpha-D-galacturonosyl)m.</text>
        <dbReference type="EC" id="3.2.1.15"/>
    </reaction>
</comment>
<evidence type="ECO:0000256" key="8">
    <source>
        <dbReference type="ARBA" id="ARBA00023157"/>
    </source>
</evidence>
<evidence type="ECO:0000256" key="6">
    <source>
        <dbReference type="ARBA" id="ARBA00022737"/>
    </source>
</evidence>
<evidence type="ECO:0000256" key="9">
    <source>
        <dbReference type="ARBA" id="ARBA00023180"/>
    </source>
</evidence>
<dbReference type="InterPro" id="IPR012334">
    <property type="entry name" value="Pectin_lyas_fold"/>
</dbReference>
<comment type="subcellular location">
    <subcellularLocation>
        <location evidence="1">Secreted</location>
    </subcellularLocation>
</comment>
<evidence type="ECO:0000256" key="12">
    <source>
        <dbReference type="ARBA" id="ARBA00034074"/>
    </source>
</evidence>
<dbReference type="SMART" id="SM00710">
    <property type="entry name" value="PbH1"/>
    <property type="match status" value="7"/>
</dbReference>
<dbReference type="InterPro" id="IPR011050">
    <property type="entry name" value="Pectin_lyase_fold/virulence"/>
</dbReference>
<feature type="chain" id="PRO_5025515023" description="endo-polygalacturonase" evidence="16">
    <location>
        <begin position="19"/>
        <end position="395"/>
    </location>
</feature>
<sequence length="395" mass="42082">MAILTQITLFLLPILASAAESADARSLHRRRGGLQAFGGRCTVSDFSEVADAVKSCTEIGIKDMKVPGGQTLDLKKLKAGAKVTFSGRTTFEFADEDVDLIQISGRDITIQGTPGHVLDGNGPAWWDGIGSNGGATKPNHFIALKKVVGKSIVRDLYIENYPTHCFSTTGAQGLIMENIVLNNTLGDQPNAKSNGKPAGHNSDGFGFGSSDHVILRNSKVWNQDDCVAITSGTNITVENMFCSGGHGLSIGSVGGKSNNTVRDITFRNSVLEKQENGIRIKSNSGTKGEIRGIKFENIRMDKTTKYGIVIQQDYLNGGPTGTPTNGVKIADITIKNVTGTAESKAMNYYILCGEGSCSNFNINDVKITGGKKGDFCNFKAVGNFDCPNTRPAKSS</sequence>
<dbReference type="Gene3D" id="2.160.20.10">
    <property type="entry name" value="Single-stranded right-handed beta-helix, Pectin lyase-like"/>
    <property type="match status" value="1"/>
</dbReference>
<dbReference type="GO" id="GO:0005576">
    <property type="term" value="C:extracellular region"/>
    <property type="evidence" value="ECO:0007669"/>
    <property type="project" value="UniProtKB-SubCell"/>
</dbReference>
<evidence type="ECO:0000256" key="3">
    <source>
        <dbReference type="ARBA" id="ARBA00012736"/>
    </source>
</evidence>
<dbReference type="EMBL" id="MU004230">
    <property type="protein sequence ID" value="KAF2674514.1"/>
    <property type="molecule type" value="Genomic_DNA"/>
</dbReference>
<dbReference type="AlphaFoldDB" id="A0A6A6UUA5"/>
<comment type="function">
    <text evidence="13">Involved in maceration and soft-rotting of plant tissue. Hydrolyzes the 1,4-alpha glycosidic bonds of de-esterified pectate in the smooth region of the plant cell wall.</text>
</comment>
<name>A0A6A6UUA5_9PEZI</name>
<protein>
    <recommendedName>
        <fullName evidence="3">endo-polygalacturonase</fullName>
        <ecNumber evidence="3">3.2.1.15</ecNumber>
    </recommendedName>
</protein>
<keyword evidence="9" id="KW-0325">Glycoprotein</keyword>
<accession>A0A6A6UUA5</accession>
<evidence type="ECO:0000256" key="15">
    <source>
        <dbReference type="RuleBase" id="RU361169"/>
    </source>
</evidence>
<feature type="active site" evidence="14">
    <location>
        <position position="246"/>
    </location>
</feature>
<dbReference type="GO" id="GO:0045490">
    <property type="term" value="P:pectin catabolic process"/>
    <property type="evidence" value="ECO:0007669"/>
    <property type="project" value="TreeGrafter"/>
</dbReference>
<keyword evidence="11" id="KW-0961">Cell wall biogenesis/degradation</keyword>
<evidence type="ECO:0000256" key="11">
    <source>
        <dbReference type="ARBA" id="ARBA00023316"/>
    </source>
</evidence>
<dbReference type="InterPro" id="IPR000743">
    <property type="entry name" value="Glyco_hydro_28"/>
</dbReference>
<gene>
    <name evidence="17" type="ORF">BT63DRAFT_430878</name>
</gene>
<evidence type="ECO:0000256" key="7">
    <source>
        <dbReference type="ARBA" id="ARBA00022801"/>
    </source>
</evidence>
<dbReference type="PANTHER" id="PTHR31884">
    <property type="entry name" value="POLYGALACTURONASE"/>
    <property type="match status" value="1"/>
</dbReference>
<dbReference type="Proteomes" id="UP000799302">
    <property type="component" value="Unassembled WGS sequence"/>
</dbReference>
<keyword evidence="5 16" id="KW-0732">Signal</keyword>
<organism evidence="17 18">
    <name type="scientific">Microthyrium microscopicum</name>
    <dbReference type="NCBI Taxonomy" id="703497"/>
    <lineage>
        <taxon>Eukaryota</taxon>
        <taxon>Fungi</taxon>
        <taxon>Dikarya</taxon>
        <taxon>Ascomycota</taxon>
        <taxon>Pezizomycotina</taxon>
        <taxon>Dothideomycetes</taxon>
        <taxon>Dothideomycetes incertae sedis</taxon>
        <taxon>Microthyriales</taxon>
        <taxon>Microthyriaceae</taxon>
        <taxon>Microthyrium</taxon>
    </lineage>
</organism>
<keyword evidence="10 15" id="KW-0326">Glycosidase</keyword>
<dbReference type="PANTHER" id="PTHR31884:SF9">
    <property type="entry name" value="ENDOPOLYGALACTURONASE D-RELATED"/>
    <property type="match status" value="1"/>
</dbReference>
<evidence type="ECO:0000256" key="4">
    <source>
        <dbReference type="ARBA" id="ARBA00022525"/>
    </source>
</evidence>
<evidence type="ECO:0000256" key="1">
    <source>
        <dbReference type="ARBA" id="ARBA00004613"/>
    </source>
</evidence>
<keyword evidence="4" id="KW-0964">Secreted</keyword>
<proteinExistence type="inferred from homology"/>
<dbReference type="PROSITE" id="PS00502">
    <property type="entry name" value="POLYGALACTURONASE"/>
    <property type="match status" value="1"/>
</dbReference>
<dbReference type="InterPro" id="IPR050434">
    <property type="entry name" value="Glycosyl_hydrlase_28"/>
</dbReference>
<keyword evidence="7 15" id="KW-0378">Hydrolase</keyword>
<dbReference type="GO" id="GO:0071555">
    <property type="term" value="P:cell wall organization"/>
    <property type="evidence" value="ECO:0007669"/>
    <property type="project" value="UniProtKB-KW"/>
</dbReference>
<keyword evidence="8" id="KW-1015">Disulfide bond</keyword>
<reference evidence="17" key="1">
    <citation type="journal article" date="2020" name="Stud. Mycol.">
        <title>101 Dothideomycetes genomes: a test case for predicting lifestyles and emergence of pathogens.</title>
        <authorList>
            <person name="Haridas S."/>
            <person name="Albert R."/>
            <person name="Binder M."/>
            <person name="Bloem J."/>
            <person name="Labutti K."/>
            <person name="Salamov A."/>
            <person name="Andreopoulos B."/>
            <person name="Baker S."/>
            <person name="Barry K."/>
            <person name="Bills G."/>
            <person name="Bluhm B."/>
            <person name="Cannon C."/>
            <person name="Castanera R."/>
            <person name="Culley D."/>
            <person name="Daum C."/>
            <person name="Ezra D."/>
            <person name="Gonzalez J."/>
            <person name="Henrissat B."/>
            <person name="Kuo A."/>
            <person name="Liang C."/>
            <person name="Lipzen A."/>
            <person name="Lutzoni F."/>
            <person name="Magnuson J."/>
            <person name="Mondo S."/>
            <person name="Nolan M."/>
            <person name="Ohm R."/>
            <person name="Pangilinan J."/>
            <person name="Park H.-J."/>
            <person name="Ramirez L."/>
            <person name="Alfaro M."/>
            <person name="Sun H."/>
            <person name="Tritt A."/>
            <person name="Yoshinaga Y."/>
            <person name="Zwiers L.-H."/>
            <person name="Turgeon B."/>
            <person name="Goodwin S."/>
            <person name="Spatafora J."/>
            <person name="Crous P."/>
            <person name="Grigoriev I."/>
        </authorList>
    </citation>
    <scope>NUCLEOTIDE SEQUENCE</scope>
    <source>
        <strain evidence="17">CBS 115976</strain>
    </source>
</reference>
<evidence type="ECO:0000313" key="17">
    <source>
        <dbReference type="EMBL" id="KAF2674514.1"/>
    </source>
</evidence>
<dbReference type="GO" id="GO:0004650">
    <property type="term" value="F:polygalacturonase activity"/>
    <property type="evidence" value="ECO:0007669"/>
    <property type="project" value="UniProtKB-EC"/>
</dbReference>
<feature type="signal peptide" evidence="16">
    <location>
        <begin position="1"/>
        <end position="18"/>
    </location>
</feature>
<evidence type="ECO:0000256" key="2">
    <source>
        <dbReference type="ARBA" id="ARBA00008834"/>
    </source>
</evidence>
<dbReference type="InterPro" id="IPR006626">
    <property type="entry name" value="PbH1"/>
</dbReference>
<evidence type="ECO:0000256" key="10">
    <source>
        <dbReference type="ARBA" id="ARBA00023295"/>
    </source>
</evidence>
<evidence type="ECO:0000256" key="5">
    <source>
        <dbReference type="ARBA" id="ARBA00022729"/>
    </source>
</evidence>
<dbReference type="Pfam" id="PF00295">
    <property type="entry name" value="Glyco_hydro_28"/>
    <property type="match status" value="1"/>
</dbReference>
<comment type="similarity">
    <text evidence="2 15">Belongs to the glycosyl hydrolase 28 family.</text>
</comment>
<dbReference type="EC" id="3.2.1.15" evidence="3"/>